<gene>
    <name evidence="1" type="ORF">SDC9_86006</name>
</gene>
<organism evidence="1">
    <name type="scientific">bioreactor metagenome</name>
    <dbReference type="NCBI Taxonomy" id="1076179"/>
    <lineage>
        <taxon>unclassified sequences</taxon>
        <taxon>metagenomes</taxon>
        <taxon>ecological metagenomes</taxon>
    </lineage>
</organism>
<dbReference type="EMBL" id="VSSQ01008616">
    <property type="protein sequence ID" value="MPM39373.1"/>
    <property type="molecule type" value="Genomic_DNA"/>
</dbReference>
<reference evidence="1" key="1">
    <citation type="submission" date="2019-08" db="EMBL/GenBank/DDBJ databases">
        <authorList>
            <person name="Kucharzyk K."/>
            <person name="Murdoch R.W."/>
            <person name="Higgins S."/>
            <person name="Loffler F."/>
        </authorList>
    </citation>
    <scope>NUCLEOTIDE SEQUENCE</scope>
</reference>
<evidence type="ECO:0000313" key="1">
    <source>
        <dbReference type="EMBL" id="MPM39373.1"/>
    </source>
</evidence>
<accession>A0A644ZL09</accession>
<evidence type="ECO:0008006" key="2">
    <source>
        <dbReference type="Google" id="ProtNLM"/>
    </source>
</evidence>
<dbReference type="AlphaFoldDB" id="A0A644ZL09"/>
<dbReference type="InterPro" id="IPR021321">
    <property type="entry name" value="DUF2922"/>
</dbReference>
<sequence length="77" mass="8152">MAVTQTQNLVLRFQCADGKLVSFTVPNPKEGLTQAQVTAAMNAIVAANIFDINGVAITAVAEAYITDLTKTDVVELL</sequence>
<proteinExistence type="predicted"/>
<dbReference type="Pfam" id="PF11148">
    <property type="entry name" value="DUF2922"/>
    <property type="match status" value="1"/>
</dbReference>
<comment type="caution">
    <text evidence="1">The sequence shown here is derived from an EMBL/GenBank/DDBJ whole genome shotgun (WGS) entry which is preliminary data.</text>
</comment>
<name>A0A644ZL09_9ZZZZ</name>
<protein>
    <recommendedName>
        <fullName evidence="2">DUF2922 domain-containing protein</fullName>
    </recommendedName>
</protein>